<keyword evidence="5" id="KW-0804">Transcription</keyword>
<dbReference type="RefSeq" id="WP_344008502.1">
    <property type="nucleotide sequence ID" value="NZ_BAAAMY010000007.1"/>
</dbReference>
<dbReference type="SUPFAM" id="SSF88946">
    <property type="entry name" value="Sigma2 domain of RNA polymerase sigma factors"/>
    <property type="match status" value="1"/>
</dbReference>
<dbReference type="InterPro" id="IPR013325">
    <property type="entry name" value="RNA_pol_sigma_r2"/>
</dbReference>
<protein>
    <submittedName>
        <fullName evidence="9">SigE family RNA polymerase sigma factor</fullName>
    </submittedName>
</protein>
<proteinExistence type="inferred from homology"/>
<evidence type="ECO:0000256" key="4">
    <source>
        <dbReference type="ARBA" id="ARBA00023125"/>
    </source>
</evidence>
<evidence type="ECO:0000313" key="10">
    <source>
        <dbReference type="Proteomes" id="UP001501612"/>
    </source>
</evidence>
<accession>A0ABN2PQ58</accession>
<evidence type="ECO:0000259" key="8">
    <source>
        <dbReference type="Pfam" id="PF08281"/>
    </source>
</evidence>
<dbReference type="PANTHER" id="PTHR43133">
    <property type="entry name" value="RNA POLYMERASE ECF-TYPE SIGMA FACTO"/>
    <property type="match status" value="1"/>
</dbReference>
<reference evidence="9 10" key="1">
    <citation type="journal article" date="2019" name="Int. J. Syst. Evol. Microbiol.">
        <title>The Global Catalogue of Microorganisms (GCM) 10K type strain sequencing project: providing services to taxonomists for standard genome sequencing and annotation.</title>
        <authorList>
            <consortium name="The Broad Institute Genomics Platform"/>
            <consortium name="The Broad Institute Genome Sequencing Center for Infectious Disease"/>
            <person name="Wu L."/>
            <person name="Ma J."/>
        </authorList>
    </citation>
    <scope>NUCLEOTIDE SEQUENCE [LARGE SCALE GENOMIC DNA]</scope>
    <source>
        <strain evidence="9 10">JCM 14046</strain>
    </source>
</reference>
<evidence type="ECO:0000256" key="5">
    <source>
        <dbReference type="ARBA" id="ARBA00023163"/>
    </source>
</evidence>
<dbReference type="InterPro" id="IPR036388">
    <property type="entry name" value="WH-like_DNA-bd_sf"/>
</dbReference>
<dbReference type="SUPFAM" id="SSF88659">
    <property type="entry name" value="Sigma3 and sigma4 domains of RNA polymerase sigma factors"/>
    <property type="match status" value="1"/>
</dbReference>
<evidence type="ECO:0000256" key="2">
    <source>
        <dbReference type="ARBA" id="ARBA00023015"/>
    </source>
</evidence>
<dbReference type="InterPro" id="IPR014284">
    <property type="entry name" value="RNA_pol_sigma-70_dom"/>
</dbReference>
<dbReference type="NCBIfam" id="TIGR02937">
    <property type="entry name" value="sigma70-ECF"/>
    <property type="match status" value="1"/>
</dbReference>
<evidence type="ECO:0000256" key="3">
    <source>
        <dbReference type="ARBA" id="ARBA00023082"/>
    </source>
</evidence>
<evidence type="ECO:0000256" key="1">
    <source>
        <dbReference type="ARBA" id="ARBA00010641"/>
    </source>
</evidence>
<dbReference type="InterPro" id="IPR007627">
    <property type="entry name" value="RNA_pol_sigma70_r2"/>
</dbReference>
<feature type="compositionally biased region" description="Basic and acidic residues" evidence="6">
    <location>
        <begin position="83"/>
        <end position="100"/>
    </location>
</feature>
<feature type="region of interest" description="Disordered" evidence="6">
    <location>
        <begin position="80"/>
        <end position="100"/>
    </location>
</feature>
<dbReference type="NCBIfam" id="TIGR02983">
    <property type="entry name" value="SigE-fam_strep"/>
    <property type="match status" value="1"/>
</dbReference>
<dbReference type="InterPro" id="IPR014325">
    <property type="entry name" value="RNA_pol_sigma-E_actinobac"/>
</dbReference>
<keyword evidence="10" id="KW-1185">Reference proteome</keyword>
<keyword evidence="2" id="KW-0805">Transcription regulation</keyword>
<dbReference type="Pfam" id="PF04542">
    <property type="entry name" value="Sigma70_r2"/>
    <property type="match status" value="1"/>
</dbReference>
<feature type="domain" description="RNA polymerase sigma-70 region 2" evidence="7">
    <location>
        <begin position="16"/>
        <end position="78"/>
    </location>
</feature>
<dbReference type="InterPro" id="IPR013249">
    <property type="entry name" value="RNA_pol_sigma70_r4_t2"/>
</dbReference>
<comment type="similarity">
    <text evidence="1">Belongs to the sigma-70 factor family. ECF subfamily.</text>
</comment>
<evidence type="ECO:0000256" key="6">
    <source>
        <dbReference type="SAM" id="MobiDB-lite"/>
    </source>
</evidence>
<sequence length="164" mass="18744">MRREEREAAFADFVATRQSHLRRVAYGVCRDHHQAEDLLQTALVKLYVAWPRVRSADAEAYTRRIIVRAHLDELRRPHRRRERAGLDGHDRAEPAGPAYEDRSALRDALRSLPEQQRKVVVLRHWLGLSVRETAQDLGISEGTVKGYSSRALERLQAALESSGS</sequence>
<comment type="caution">
    <text evidence="9">The sequence shown here is derived from an EMBL/GenBank/DDBJ whole genome shotgun (WGS) entry which is preliminary data.</text>
</comment>
<feature type="domain" description="RNA polymerase sigma factor 70 region 4 type 2" evidence="8">
    <location>
        <begin position="104"/>
        <end position="155"/>
    </location>
</feature>
<dbReference type="PANTHER" id="PTHR43133:SF50">
    <property type="entry name" value="ECF RNA POLYMERASE SIGMA FACTOR SIGM"/>
    <property type="match status" value="1"/>
</dbReference>
<dbReference type="Gene3D" id="1.10.10.10">
    <property type="entry name" value="Winged helix-like DNA-binding domain superfamily/Winged helix DNA-binding domain"/>
    <property type="match status" value="1"/>
</dbReference>
<dbReference type="EMBL" id="BAAAMY010000007">
    <property type="protein sequence ID" value="GAA1926969.1"/>
    <property type="molecule type" value="Genomic_DNA"/>
</dbReference>
<dbReference type="CDD" id="cd06171">
    <property type="entry name" value="Sigma70_r4"/>
    <property type="match status" value="1"/>
</dbReference>
<name>A0ABN2PQ58_9ACTN</name>
<dbReference type="Pfam" id="PF08281">
    <property type="entry name" value="Sigma70_r4_2"/>
    <property type="match status" value="1"/>
</dbReference>
<dbReference type="InterPro" id="IPR013324">
    <property type="entry name" value="RNA_pol_sigma_r3/r4-like"/>
</dbReference>
<dbReference type="Gene3D" id="1.10.1740.10">
    <property type="match status" value="1"/>
</dbReference>
<organism evidence="9 10">
    <name type="scientific">Nocardioides lentus</name>
    <dbReference type="NCBI Taxonomy" id="338077"/>
    <lineage>
        <taxon>Bacteria</taxon>
        <taxon>Bacillati</taxon>
        <taxon>Actinomycetota</taxon>
        <taxon>Actinomycetes</taxon>
        <taxon>Propionibacteriales</taxon>
        <taxon>Nocardioidaceae</taxon>
        <taxon>Nocardioides</taxon>
    </lineage>
</organism>
<evidence type="ECO:0000259" key="7">
    <source>
        <dbReference type="Pfam" id="PF04542"/>
    </source>
</evidence>
<keyword evidence="4" id="KW-0238">DNA-binding</keyword>
<keyword evidence="3" id="KW-0731">Sigma factor</keyword>
<dbReference type="Proteomes" id="UP001501612">
    <property type="component" value="Unassembled WGS sequence"/>
</dbReference>
<evidence type="ECO:0000313" key="9">
    <source>
        <dbReference type="EMBL" id="GAA1926969.1"/>
    </source>
</evidence>
<dbReference type="InterPro" id="IPR039425">
    <property type="entry name" value="RNA_pol_sigma-70-like"/>
</dbReference>
<gene>
    <name evidence="9" type="ORF">GCM10009737_31030</name>
</gene>